<accession>A0A1H0KE93</accession>
<evidence type="ECO:0000256" key="6">
    <source>
        <dbReference type="ARBA" id="ARBA00022989"/>
    </source>
</evidence>
<keyword evidence="4 9" id="KW-0812">Transmembrane</keyword>
<sequence length="342" mass="37228">MNDSSSAKVIEWLKSAGGITVTCTILVAIAVSFHKGPYVLVNTLVTGGMWALMAIGVSLLFGVMNISNFAHGEYFMIGSLTAYYIMNPLKQYLLETPNDFLSFITPILGIAGAAIVGAIAGIVTDKTIFAQLRKRNREGWLLNCFLITIGIQIILINVHMLVFGNTFKGVVNYWDVPSVAFGDVYVSVDRVVVFGIAMAAIVLFWYLMMYTSLGKKIRAVAQDENGARMVGIQVNGVYSTTFALACGFAALAGGSLLFMFPSYPTVGVAPLYNSWFIIILVGFGNVAGAVPGGFMIALFQVVTRTYMGEGWENVIPMFLIAMILIFKPYGIFATKVRSVWEQ</sequence>
<feature type="transmembrane region" description="Helical" evidence="9">
    <location>
        <begin position="100"/>
        <end position="123"/>
    </location>
</feature>
<feature type="transmembrane region" description="Helical" evidence="9">
    <location>
        <begin position="184"/>
        <end position="208"/>
    </location>
</feature>
<dbReference type="AlphaFoldDB" id="A0A1H0KE93"/>
<dbReference type="Proteomes" id="UP000199073">
    <property type="component" value="Unassembled WGS sequence"/>
</dbReference>
<dbReference type="CDD" id="cd06582">
    <property type="entry name" value="TM_PBP1_LivH_like"/>
    <property type="match status" value="1"/>
</dbReference>
<dbReference type="EMBL" id="FNJI01000003">
    <property type="protein sequence ID" value="SDO54274.1"/>
    <property type="molecule type" value="Genomic_DNA"/>
</dbReference>
<evidence type="ECO:0000256" key="4">
    <source>
        <dbReference type="ARBA" id="ARBA00022692"/>
    </source>
</evidence>
<keyword evidence="7 9" id="KW-0472">Membrane</keyword>
<evidence type="ECO:0000256" key="1">
    <source>
        <dbReference type="ARBA" id="ARBA00004651"/>
    </source>
</evidence>
<feature type="transmembrane region" description="Helical" evidence="9">
    <location>
        <begin position="39"/>
        <end position="62"/>
    </location>
</feature>
<dbReference type="STRING" id="91360.SAMN05660330_00469"/>
<feature type="transmembrane region" description="Helical" evidence="9">
    <location>
        <begin position="237"/>
        <end position="263"/>
    </location>
</feature>
<feature type="transmembrane region" description="Helical" evidence="9">
    <location>
        <begin position="314"/>
        <end position="332"/>
    </location>
</feature>
<dbReference type="GO" id="GO:0005886">
    <property type="term" value="C:plasma membrane"/>
    <property type="evidence" value="ECO:0007669"/>
    <property type="project" value="UniProtKB-SubCell"/>
</dbReference>
<comment type="similarity">
    <text evidence="8">Belongs to the binding-protein-dependent transport system permease family. LivHM subfamily.</text>
</comment>
<dbReference type="Pfam" id="PF02653">
    <property type="entry name" value="BPD_transp_2"/>
    <property type="match status" value="1"/>
</dbReference>
<dbReference type="OrthoDB" id="9807115at2"/>
<keyword evidence="11" id="KW-1185">Reference proteome</keyword>
<name>A0A1H0KE93_9BACT</name>
<comment type="subcellular location">
    <subcellularLocation>
        <location evidence="1">Cell membrane</location>
        <topology evidence="1">Multi-pass membrane protein</topology>
    </subcellularLocation>
</comment>
<reference evidence="10 11" key="1">
    <citation type="submission" date="2016-10" db="EMBL/GenBank/DDBJ databases">
        <authorList>
            <person name="de Groot N.N."/>
        </authorList>
    </citation>
    <scope>NUCLEOTIDE SEQUENCE [LARGE SCALE GENOMIC DNA]</scope>
    <source>
        <strain evidence="10 11">DSM 12130</strain>
    </source>
</reference>
<proteinExistence type="inferred from homology"/>
<dbReference type="PANTHER" id="PTHR11795">
    <property type="entry name" value="BRANCHED-CHAIN AMINO ACID TRANSPORT SYSTEM PERMEASE PROTEIN LIVH"/>
    <property type="match status" value="1"/>
</dbReference>
<keyword evidence="5" id="KW-0029">Amino-acid transport</keyword>
<feature type="transmembrane region" description="Helical" evidence="9">
    <location>
        <begin position="275"/>
        <end position="302"/>
    </location>
</feature>
<feature type="transmembrane region" description="Helical" evidence="9">
    <location>
        <begin position="144"/>
        <end position="164"/>
    </location>
</feature>
<organism evidence="10 11">
    <name type="scientific">Desulforhopalus singaporensis</name>
    <dbReference type="NCBI Taxonomy" id="91360"/>
    <lineage>
        <taxon>Bacteria</taxon>
        <taxon>Pseudomonadati</taxon>
        <taxon>Thermodesulfobacteriota</taxon>
        <taxon>Desulfobulbia</taxon>
        <taxon>Desulfobulbales</taxon>
        <taxon>Desulfocapsaceae</taxon>
        <taxon>Desulforhopalus</taxon>
    </lineage>
</organism>
<evidence type="ECO:0000256" key="8">
    <source>
        <dbReference type="ARBA" id="ARBA00037998"/>
    </source>
</evidence>
<keyword evidence="2" id="KW-0813">Transport</keyword>
<evidence type="ECO:0000256" key="7">
    <source>
        <dbReference type="ARBA" id="ARBA00023136"/>
    </source>
</evidence>
<keyword evidence="3" id="KW-1003">Cell membrane</keyword>
<feature type="transmembrane region" description="Helical" evidence="9">
    <location>
        <begin position="12"/>
        <end position="33"/>
    </location>
</feature>
<evidence type="ECO:0000256" key="2">
    <source>
        <dbReference type="ARBA" id="ARBA00022448"/>
    </source>
</evidence>
<evidence type="ECO:0000256" key="5">
    <source>
        <dbReference type="ARBA" id="ARBA00022970"/>
    </source>
</evidence>
<dbReference type="GO" id="GO:0022857">
    <property type="term" value="F:transmembrane transporter activity"/>
    <property type="evidence" value="ECO:0007669"/>
    <property type="project" value="InterPro"/>
</dbReference>
<dbReference type="RefSeq" id="WP_092219401.1">
    <property type="nucleotide sequence ID" value="NZ_FNJI01000003.1"/>
</dbReference>
<gene>
    <name evidence="10" type="ORF">SAMN05660330_00469</name>
</gene>
<keyword evidence="6 9" id="KW-1133">Transmembrane helix</keyword>
<dbReference type="InterPro" id="IPR052157">
    <property type="entry name" value="BCAA_transport_permease"/>
</dbReference>
<dbReference type="InterPro" id="IPR001851">
    <property type="entry name" value="ABC_transp_permease"/>
</dbReference>
<feature type="transmembrane region" description="Helical" evidence="9">
    <location>
        <begin position="74"/>
        <end position="94"/>
    </location>
</feature>
<evidence type="ECO:0000256" key="9">
    <source>
        <dbReference type="SAM" id="Phobius"/>
    </source>
</evidence>
<dbReference type="GO" id="GO:0006865">
    <property type="term" value="P:amino acid transport"/>
    <property type="evidence" value="ECO:0007669"/>
    <property type="project" value="UniProtKB-KW"/>
</dbReference>
<dbReference type="PANTHER" id="PTHR11795:SF445">
    <property type="entry name" value="AMINO ACID ABC TRANSPORTER PERMEASE PROTEIN"/>
    <property type="match status" value="1"/>
</dbReference>
<evidence type="ECO:0000313" key="11">
    <source>
        <dbReference type="Proteomes" id="UP000199073"/>
    </source>
</evidence>
<evidence type="ECO:0000256" key="3">
    <source>
        <dbReference type="ARBA" id="ARBA00022475"/>
    </source>
</evidence>
<evidence type="ECO:0000313" key="10">
    <source>
        <dbReference type="EMBL" id="SDO54274.1"/>
    </source>
</evidence>
<protein>
    <submittedName>
        <fullName evidence="10">Branched-chain amino acid transport system permease protein</fullName>
    </submittedName>
</protein>